<dbReference type="Pfam" id="PF08323">
    <property type="entry name" value="Glyco_transf_5"/>
    <property type="match status" value="1"/>
</dbReference>
<dbReference type="Proteomes" id="UP000318017">
    <property type="component" value="Chromosome"/>
</dbReference>
<evidence type="ECO:0000256" key="6">
    <source>
        <dbReference type="ARBA" id="ARBA00022679"/>
    </source>
</evidence>
<name>A0A518G300_9BACT</name>
<dbReference type="InterPro" id="IPR011835">
    <property type="entry name" value="GS/SS"/>
</dbReference>
<dbReference type="CDD" id="cd03791">
    <property type="entry name" value="GT5_Glycogen_synthase_DULL1-like"/>
    <property type="match status" value="1"/>
</dbReference>
<dbReference type="GO" id="GO:0004373">
    <property type="term" value="F:alpha-1,4-glucan glucosyltransferase (UDP-glucose donor) activity"/>
    <property type="evidence" value="ECO:0007669"/>
    <property type="project" value="InterPro"/>
</dbReference>
<dbReference type="NCBIfam" id="NF001899">
    <property type="entry name" value="PRK00654.1-2"/>
    <property type="match status" value="1"/>
</dbReference>
<keyword evidence="6 8" id="KW-0808">Transferase</keyword>
<sequence length="496" mass="55778">MKPIHVVTISSEMVPFAKTGGLGDVCGALPVALEASGCRCSAFLPAYRSVLRSGLAIEPTPLTFTIYIAGRHVACRVLKATYPGSNVDVYLIDQPQYFDRDGLYSDRAGEYRDNCERFSFYCRAVVEAIDRLGLEIDIAHCHDWQTGLIPAYIKARRNQYAWMNNVKSVMTIHNLAYQGRFWHLDMPLTGLDWKYFNWEQMEFHGDLNLMKTGIVFADTVTTVSPTYAREITEPELGCGLDSILKGRGPDLVGIVNGVDYTLWDPSTDCHLPQNYSVENWRDGKSVCKAQLQAELGLEVRAEVPLLGIVSRLADQKGWDLIIPLLKDWARSRDVQWAILGTGDPRYEQQLQALAQEHPTRVGVRLEFSEAVAHRIEAACDMFLMPSRYEPCGLNQLYSLKYGSVPVVTSTGGLADTVVDASEENLAKGQATGFRFDEYSQVGLDSALHRAIDVFRHNPSRWGYIVEAGMRDDWSWGQSAKHYKEVYDRVMHREVAC</sequence>
<dbReference type="AlphaFoldDB" id="A0A518G300"/>
<dbReference type="Pfam" id="PF00534">
    <property type="entry name" value="Glycos_transf_1"/>
    <property type="match status" value="1"/>
</dbReference>
<comment type="catalytic activity">
    <reaction evidence="1 8">
        <text>[(1-&gt;4)-alpha-D-glucosyl](n) + ADP-alpha-D-glucose = [(1-&gt;4)-alpha-D-glucosyl](n+1) + ADP + H(+)</text>
        <dbReference type="Rhea" id="RHEA:18189"/>
        <dbReference type="Rhea" id="RHEA-COMP:9584"/>
        <dbReference type="Rhea" id="RHEA-COMP:9587"/>
        <dbReference type="ChEBI" id="CHEBI:15378"/>
        <dbReference type="ChEBI" id="CHEBI:15444"/>
        <dbReference type="ChEBI" id="CHEBI:57498"/>
        <dbReference type="ChEBI" id="CHEBI:456216"/>
        <dbReference type="EC" id="2.4.1.21"/>
    </reaction>
</comment>
<protein>
    <recommendedName>
        <fullName evidence="8">Glycogen synthase</fullName>
        <ecNumber evidence="8">2.4.1.21</ecNumber>
    </recommendedName>
    <alternativeName>
        <fullName evidence="8">Starch [bacterial glycogen] synthase</fullName>
    </alternativeName>
</protein>
<evidence type="ECO:0000313" key="11">
    <source>
        <dbReference type="EMBL" id="QDV22973.1"/>
    </source>
</evidence>
<dbReference type="SUPFAM" id="SSF53756">
    <property type="entry name" value="UDP-Glycosyltransferase/glycogen phosphorylase"/>
    <property type="match status" value="1"/>
</dbReference>
<evidence type="ECO:0000259" key="9">
    <source>
        <dbReference type="Pfam" id="PF00534"/>
    </source>
</evidence>
<evidence type="ECO:0000256" key="8">
    <source>
        <dbReference type="HAMAP-Rule" id="MF_00484"/>
    </source>
</evidence>
<comment type="function">
    <text evidence="2 8">Synthesizes alpha-1,4-glucan chains using ADP-glucose.</text>
</comment>
<dbReference type="EMBL" id="CP036298">
    <property type="protein sequence ID" value="QDV22973.1"/>
    <property type="molecule type" value="Genomic_DNA"/>
</dbReference>
<evidence type="ECO:0000256" key="3">
    <source>
        <dbReference type="ARBA" id="ARBA00004964"/>
    </source>
</evidence>
<dbReference type="EC" id="2.4.1.21" evidence="8"/>
<evidence type="ECO:0000256" key="5">
    <source>
        <dbReference type="ARBA" id="ARBA00022676"/>
    </source>
</evidence>
<feature type="binding site" evidence="8">
    <location>
        <position position="18"/>
    </location>
    <ligand>
        <name>ADP-alpha-D-glucose</name>
        <dbReference type="ChEBI" id="CHEBI:57498"/>
    </ligand>
</feature>
<evidence type="ECO:0000313" key="12">
    <source>
        <dbReference type="Proteomes" id="UP000318017"/>
    </source>
</evidence>
<dbReference type="NCBIfam" id="TIGR02095">
    <property type="entry name" value="glgA"/>
    <property type="match status" value="1"/>
</dbReference>
<keyword evidence="5 8" id="KW-0328">Glycosyltransferase</keyword>
<dbReference type="PANTHER" id="PTHR45825:SF11">
    <property type="entry name" value="ALPHA AMYLASE DOMAIN-CONTAINING PROTEIN"/>
    <property type="match status" value="1"/>
</dbReference>
<evidence type="ECO:0000256" key="4">
    <source>
        <dbReference type="ARBA" id="ARBA00010281"/>
    </source>
</evidence>
<dbReference type="GO" id="GO:0005978">
    <property type="term" value="P:glycogen biosynthetic process"/>
    <property type="evidence" value="ECO:0007669"/>
    <property type="project" value="UniProtKB-UniRule"/>
</dbReference>
<comment type="pathway">
    <text evidence="3 8">Glycan biosynthesis; glycogen biosynthesis.</text>
</comment>
<comment type="similarity">
    <text evidence="4 8">Belongs to the glycosyltransferase 1 family. Bacterial/plant glycogen synthase subfamily.</text>
</comment>
<feature type="domain" description="Glycosyl transferase family 1" evidence="9">
    <location>
        <begin position="302"/>
        <end position="438"/>
    </location>
</feature>
<evidence type="ECO:0000259" key="10">
    <source>
        <dbReference type="Pfam" id="PF08323"/>
    </source>
</evidence>
<accession>A0A518G300</accession>
<keyword evidence="12" id="KW-1185">Reference proteome</keyword>
<dbReference type="GO" id="GO:0009011">
    <property type="term" value="F:alpha-1,4-glucan glucosyltransferase (ADP-glucose donor) activity"/>
    <property type="evidence" value="ECO:0007669"/>
    <property type="project" value="UniProtKB-UniRule"/>
</dbReference>
<evidence type="ECO:0000256" key="7">
    <source>
        <dbReference type="ARBA" id="ARBA00023056"/>
    </source>
</evidence>
<organism evidence="11 12">
    <name type="scientific">Aureliella helgolandensis</name>
    <dbReference type="NCBI Taxonomy" id="2527968"/>
    <lineage>
        <taxon>Bacteria</taxon>
        <taxon>Pseudomonadati</taxon>
        <taxon>Planctomycetota</taxon>
        <taxon>Planctomycetia</taxon>
        <taxon>Pirellulales</taxon>
        <taxon>Pirellulaceae</taxon>
        <taxon>Aureliella</taxon>
    </lineage>
</organism>
<dbReference type="InterPro" id="IPR001296">
    <property type="entry name" value="Glyco_trans_1"/>
</dbReference>
<dbReference type="UniPathway" id="UPA00164"/>
<proteinExistence type="inferred from homology"/>
<reference evidence="11 12" key="1">
    <citation type="submission" date="2019-02" db="EMBL/GenBank/DDBJ databases">
        <title>Deep-cultivation of Planctomycetes and their phenomic and genomic characterization uncovers novel biology.</title>
        <authorList>
            <person name="Wiegand S."/>
            <person name="Jogler M."/>
            <person name="Boedeker C."/>
            <person name="Pinto D."/>
            <person name="Vollmers J."/>
            <person name="Rivas-Marin E."/>
            <person name="Kohn T."/>
            <person name="Peeters S.H."/>
            <person name="Heuer A."/>
            <person name="Rast P."/>
            <person name="Oberbeckmann S."/>
            <person name="Bunk B."/>
            <person name="Jeske O."/>
            <person name="Meyerdierks A."/>
            <person name="Storesund J.E."/>
            <person name="Kallscheuer N."/>
            <person name="Luecker S."/>
            <person name="Lage O.M."/>
            <person name="Pohl T."/>
            <person name="Merkel B.J."/>
            <person name="Hornburger P."/>
            <person name="Mueller R.-W."/>
            <person name="Bruemmer F."/>
            <person name="Labrenz M."/>
            <person name="Spormann A.M."/>
            <person name="Op den Camp H."/>
            <person name="Overmann J."/>
            <person name="Amann R."/>
            <person name="Jetten M.S.M."/>
            <person name="Mascher T."/>
            <person name="Medema M.H."/>
            <person name="Devos D.P."/>
            <person name="Kaster A.-K."/>
            <person name="Ovreas L."/>
            <person name="Rohde M."/>
            <person name="Galperin M.Y."/>
            <person name="Jogler C."/>
        </authorList>
    </citation>
    <scope>NUCLEOTIDE SEQUENCE [LARGE SCALE GENOMIC DNA]</scope>
    <source>
        <strain evidence="11 12">Q31a</strain>
    </source>
</reference>
<feature type="domain" description="Starch synthase catalytic" evidence="10">
    <location>
        <begin position="5"/>
        <end position="245"/>
    </location>
</feature>
<dbReference type="InterPro" id="IPR013534">
    <property type="entry name" value="Starch_synth_cat_dom"/>
</dbReference>
<dbReference type="HAMAP" id="MF_00484">
    <property type="entry name" value="Glycogen_synth"/>
    <property type="match status" value="1"/>
</dbReference>
<keyword evidence="7 8" id="KW-0320">Glycogen biosynthesis</keyword>
<dbReference type="Gene3D" id="3.40.50.2000">
    <property type="entry name" value="Glycogen Phosphorylase B"/>
    <property type="match status" value="2"/>
</dbReference>
<dbReference type="KEGG" id="ahel:Q31a_12660"/>
<evidence type="ECO:0000256" key="2">
    <source>
        <dbReference type="ARBA" id="ARBA00002764"/>
    </source>
</evidence>
<gene>
    <name evidence="11" type="primary">glgA_1</name>
    <name evidence="8" type="synonym">glgA</name>
    <name evidence="11" type="ORF">Q31a_12660</name>
</gene>
<dbReference type="PANTHER" id="PTHR45825">
    <property type="entry name" value="GRANULE-BOUND STARCH SYNTHASE 1, CHLOROPLASTIC/AMYLOPLASTIC"/>
    <property type="match status" value="1"/>
</dbReference>
<evidence type="ECO:0000256" key="1">
    <source>
        <dbReference type="ARBA" id="ARBA00001478"/>
    </source>
</evidence>